<evidence type="ECO:0000313" key="3">
    <source>
        <dbReference type="Proteomes" id="UP000784294"/>
    </source>
</evidence>
<proteinExistence type="predicted"/>
<name>A0A448X0Q5_9PLAT</name>
<comment type="caution">
    <text evidence="2">The sequence shown here is derived from an EMBL/GenBank/DDBJ whole genome shotgun (WGS) entry which is preliminary data.</text>
</comment>
<reference evidence="2" key="1">
    <citation type="submission" date="2018-11" db="EMBL/GenBank/DDBJ databases">
        <authorList>
            <consortium name="Pathogen Informatics"/>
        </authorList>
    </citation>
    <scope>NUCLEOTIDE SEQUENCE</scope>
</reference>
<accession>A0A448X0Q5</accession>
<keyword evidence="3" id="KW-1185">Reference proteome</keyword>
<dbReference type="AlphaFoldDB" id="A0A448X0Q5"/>
<protein>
    <submittedName>
        <fullName evidence="2">Uncharacterized protein</fullName>
    </submittedName>
</protein>
<gene>
    <name evidence="2" type="ORF">PXEA_LOCUS18454</name>
</gene>
<dbReference type="OrthoDB" id="10045817at2759"/>
<organism evidence="2 3">
    <name type="scientific">Protopolystoma xenopodis</name>
    <dbReference type="NCBI Taxonomy" id="117903"/>
    <lineage>
        <taxon>Eukaryota</taxon>
        <taxon>Metazoa</taxon>
        <taxon>Spiralia</taxon>
        <taxon>Lophotrochozoa</taxon>
        <taxon>Platyhelminthes</taxon>
        <taxon>Monogenea</taxon>
        <taxon>Polyopisthocotylea</taxon>
        <taxon>Polystomatidea</taxon>
        <taxon>Polystomatidae</taxon>
        <taxon>Protopolystoma</taxon>
    </lineage>
</organism>
<feature type="region of interest" description="Disordered" evidence="1">
    <location>
        <begin position="85"/>
        <end position="106"/>
    </location>
</feature>
<dbReference type="Proteomes" id="UP000784294">
    <property type="component" value="Unassembled WGS sequence"/>
</dbReference>
<evidence type="ECO:0000256" key="1">
    <source>
        <dbReference type="SAM" id="MobiDB-lite"/>
    </source>
</evidence>
<dbReference type="EMBL" id="CAAALY010071150">
    <property type="protein sequence ID" value="VEL25014.1"/>
    <property type="molecule type" value="Genomic_DNA"/>
</dbReference>
<evidence type="ECO:0000313" key="2">
    <source>
        <dbReference type="EMBL" id="VEL25014.1"/>
    </source>
</evidence>
<sequence length="176" mass="19660">MTIIFILKSILFQPHPPVSSPSLHPTCSVSLNCPLSVSSPLAFGLSGLSESTKLPHSFGSHSVTAGRKTEISEELHARSQKVLAEQSEYEKNSTPLKPTLASEEDGIRGQQQRILLNDLQQQQRHQLEHVMQQTPQPQHQQQLPLSDISVDDLASYMEHTVHIPGRMSDMAQRIWI</sequence>